<evidence type="ECO:0000313" key="3">
    <source>
        <dbReference type="EMBL" id="KAH0572667.1"/>
    </source>
</evidence>
<accession>V6LK10</accession>
<evidence type="ECO:0000313" key="2">
    <source>
        <dbReference type="EMBL" id="EST44658.1"/>
    </source>
</evidence>
<dbReference type="AlphaFoldDB" id="V6LK10"/>
<evidence type="ECO:0000256" key="1">
    <source>
        <dbReference type="SAM" id="Phobius"/>
    </source>
</evidence>
<keyword evidence="1" id="KW-1133">Transmembrane helix</keyword>
<reference evidence="2 3" key="1">
    <citation type="journal article" date="2014" name="PLoS Genet.">
        <title>The Genome of Spironucleus salmonicida Highlights a Fish Pathogen Adapted to Fluctuating Environments.</title>
        <authorList>
            <person name="Xu F."/>
            <person name="Jerlstrom-Hultqvist J."/>
            <person name="Einarsson E."/>
            <person name="Astvaldsson A."/>
            <person name="Svard S.G."/>
            <person name="Andersson J.O."/>
        </authorList>
    </citation>
    <scope>NUCLEOTIDE SEQUENCE</scope>
    <source>
        <strain evidence="3">ATCC 50377</strain>
    </source>
</reference>
<name>V6LK10_9EUKA</name>
<evidence type="ECO:0000313" key="4">
    <source>
        <dbReference type="Proteomes" id="UP000018208"/>
    </source>
</evidence>
<proteinExistence type="predicted"/>
<protein>
    <recommendedName>
        <fullName evidence="5">Transmembrane protein</fullName>
    </recommendedName>
</protein>
<keyword evidence="1" id="KW-0472">Membrane</keyword>
<organism evidence="2">
    <name type="scientific">Spironucleus salmonicida</name>
    <dbReference type="NCBI Taxonomy" id="348837"/>
    <lineage>
        <taxon>Eukaryota</taxon>
        <taxon>Metamonada</taxon>
        <taxon>Diplomonadida</taxon>
        <taxon>Hexamitidae</taxon>
        <taxon>Hexamitinae</taxon>
        <taxon>Spironucleus</taxon>
    </lineage>
</organism>
<dbReference type="Proteomes" id="UP000018208">
    <property type="component" value="Unassembled WGS sequence"/>
</dbReference>
<sequence>MKIRSYSHIFLLQIQQITLIRFKTKTIFNDFSVYYNQTTFTATTKFPTTFTSIYVTNATLCVQNYENSFLIQYSEQPIVDLDKFQLTINFNNADLSPILYITGIKQITLNCLIGQAGIVTSGQISTTILRYRNQPSPGQIEGFTGFLTAIFLKVRQSEYFTQLVNNSTTMIIYIVINQGQCQFVADLTSYSVQENIELMGYFAANMNELTFKESEVPFSDCVKITQKPGIVSVSFVFLDNAKIPITRLIFDDFAIQNSCYQNSTMVLIDKLIVIQAIGTCEIVSQSAILIVLTYESPLDYFFDNSVAVIQQNFILSRQLKVQLKYVSNKIIDSINAAYDYRILILTKNGGYFDSFEPTFNYSIELKLLVYQFSIMGGCIVLGFVISLPSIFCIRKPRIKKVGRVKIDINEM</sequence>
<keyword evidence="1" id="KW-0812">Transmembrane</keyword>
<dbReference type="VEuPathDB" id="GiardiaDB:SS50377_24779"/>
<reference evidence="3" key="2">
    <citation type="submission" date="2020-12" db="EMBL/GenBank/DDBJ databases">
        <title>New Spironucleus salmonicida genome in near-complete chromosomes.</title>
        <authorList>
            <person name="Xu F."/>
            <person name="Kurt Z."/>
            <person name="Jimenez-Gonzalez A."/>
            <person name="Astvaldsson A."/>
            <person name="Andersson J.O."/>
            <person name="Svard S.G."/>
        </authorList>
    </citation>
    <scope>NUCLEOTIDE SEQUENCE</scope>
    <source>
        <strain evidence="3">ATCC 50377</strain>
    </source>
</reference>
<feature type="transmembrane region" description="Helical" evidence="1">
    <location>
        <begin position="368"/>
        <end position="393"/>
    </location>
</feature>
<evidence type="ECO:0008006" key="5">
    <source>
        <dbReference type="Google" id="ProtNLM"/>
    </source>
</evidence>
<dbReference type="EMBL" id="AUWU02000005">
    <property type="protein sequence ID" value="KAH0572667.1"/>
    <property type="molecule type" value="Genomic_DNA"/>
</dbReference>
<dbReference type="EMBL" id="KI546115">
    <property type="protein sequence ID" value="EST44658.1"/>
    <property type="molecule type" value="Genomic_DNA"/>
</dbReference>
<gene>
    <name evidence="2" type="ORF">SS50377_15668</name>
    <name evidence="3" type="ORF">SS50377_24779</name>
</gene>
<keyword evidence="4" id="KW-1185">Reference proteome</keyword>